<dbReference type="InterPro" id="IPR029058">
    <property type="entry name" value="AB_hydrolase_fold"/>
</dbReference>
<evidence type="ECO:0000313" key="5">
    <source>
        <dbReference type="EMBL" id="USW53904.1"/>
    </source>
</evidence>
<dbReference type="GO" id="GO:0016787">
    <property type="term" value="F:hydrolase activity"/>
    <property type="evidence" value="ECO:0007669"/>
    <property type="project" value="UniProtKB-KW"/>
</dbReference>
<gene>
    <name evidence="5" type="ORF">Slin15195_G072230</name>
</gene>
<evidence type="ECO:0000256" key="3">
    <source>
        <dbReference type="RuleBase" id="RU361235"/>
    </source>
</evidence>
<dbReference type="PROSITE" id="PS00122">
    <property type="entry name" value="CARBOXYLESTERASE_B_1"/>
    <property type="match status" value="1"/>
</dbReference>
<dbReference type="InterPro" id="IPR019826">
    <property type="entry name" value="Carboxylesterase_B_AS"/>
</dbReference>
<dbReference type="Proteomes" id="UP001056384">
    <property type="component" value="Chromosome 5"/>
</dbReference>
<dbReference type="PANTHER" id="PTHR43142:SF4">
    <property type="entry name" value="CARBOXYLIC ESTER HYDROLASE"/>
    <property type="match status" value="1"/>
</dbReference>
<dbReference type="AlphaFoldDB" id="A0A9Q9ASL5"/>
<dbReference type="Gene3D" id="3.40.50.1820">
    <property type="entry name" value="alpha/beta hydrolase"/>
    <property type="match status" value="1"/>
</dbReference>
<proteinExistence type="inferred from homology"/>
<accession>A0A9Q9ASL5</accession>
<protein>
    <recommendedName>
        <fullName evidence="3">Carboxylic ester hydrolase</fullName>
        <ecNumber evidence="3">3.1.1.-</ecNumber>
    </recommendedName>
</protein>
<dbReference type="EMBL" id="CP099422">
    <property type="protein sequence ID" value="USW53904.1"/>
    <property type="molecule type" value="Genomic_DNA"/>
</dbReference>
<dbReference type="EC" id="3.1.1.-" evidence="3"/>
<organism evidence="5 6">
    <name type="scientific">Septoria linicola</name>
    <dbReference type="NCBI Taxonomy" id="215465"/>
    <lineage>
        <taxon>Eukaryota</taxon>
        <taxon>Fungi</taxon>
        <taxon>Dikarya</taxon>
        <taxon>Ascomycota</taxon>
        <taxon>Pezizomycotina</taxon>
        <taxon>Dothideomycetes</taxon>
        <taxon>Dothideomycetidae</taxon>
        <taxon>Mycosphaerellales</taxon>
        <taxon>Mycosphaerellaceae</taxon>
        <taxon>Septoria</taxon>
    </lineage>
</organism>
<keyword evidence="2 3" id="KW-0378">Hydrolase</keyword>
<reference evidence="5" key="1">
    <citation type="submission" date="2022-06" db="EMBL/GenBank/DDBJ databases">
        <title>Complete genome sequences of two strains of the flax pathogen Septoria linicola.</title>
        <authorList>
            <person name="Lapalu N."/>
            <person name="Simon A."/>
            <person name="Demenou B."/>
            <person name="Paumier D."/>
            <person name="Guillot M.-P."/>
            <person name="Gout L."/>
            <person name="Valade R."/>
        </authorList>
    </citation>
    <scope>NUCLEOTIDE SEQUENCE</scope>
    <source>
        <strain evidence="5">SE15195</strain>
    </source>
</reference>
<feature type="domain" description="Carboxylesterase type B" evidence="4">
    <location>
        <begin position="19"/>
        <end position="498"/>
    </location>
</feature>
<name>A0A9Q9ASL5_9PEZI</name>
<evidence type="ECO:0000259" key="4">
    <source>
        <dbReference type="Pfam" id="PF00135"/>
    </source>
</evidence>
<evidence type="ECO:0000256" key="2">
    <source>
        <dbReference type="ARBA" id="ARBA00022801"/>
    </source>
</evidence>
<evidence type="ECO:0000256" key="1">
    <source>
        <dbReference type="ARBA" id="ARBA00005964"/>
    </source>
</evidence>
<comment type="similarity">
    <text evidence="1 3">Belongs to the type-B carboxylesterase/lipase family.</text>
</comment>
<sequence>MPRQPTRRQPYELNAGALGWLEGTTLFGEASSEPLLHYFGGLPYALPPVGQYRFQKARPLPEHYRYGSRSNPGRYTGQSAVCPQPAWRASPDAASWDEEGLLSLNVYIPAGKPPTKGWPVFFFIHGGFLQWGSPNFAPEHIAPLLSESAFEAIIVTPAYRVNVFGFVASSELQAEATALGEPSGNMGFWDQRLALEWTSRNIHVFGGDANNITIGGYSAGSHSVFHQLAHELYFVKDEDAIIKRAIMWSNSPGVQPRTVAEQQKQFNELLAELKISSSLSASDKLKQLRNKSALEIVQANDKIKLSEFRATSDGEFVSKQLVANINSGDLGRRMKARGIKLMNGECRDEHHLYESWRTPTAQSFDAVYTRLCADYPEQVVKKLTHIACGEQNSLPQGCKNWPDAFGKLYANMQVHCLERGFHKALLSSGLVPGQDLLRYRFDWRAKCVDAFFPPEWGVTHATDMAIWFWGLDYGEGLTDEEKEVLRPWNEAFAAFVKGETVTWGTADVKEMMRLRSDGVTDVWVDDRWDEGIKIWDAVNGDAASGLLGWLRSKF</sequence>
<keyword evidence="6" id="KW-1185">Reference proteome</keyword>
<dbReference type="Pfam" id="PF00135">
    <property type="entry name" value="COesterase"/>
    <property type="match status" value="1"/>
</dbReference>
<evidence type="ECO:0000313" key="6">
    <source>
        <dbReference type="Proteomes" id="UP001056384"/>
    </source>
</evidence>
<dbReference type="PANTHER" id="PTHR43142">
    <property type="entry name" value="CARBOXYLIC ESTER HYDROLASE"/>
    <property type="match status" value="1"/>
</dbReference>
<dbReference type="SUPFAM" id="SSF53474">
    <property type="entry name" value="alpha/beta-Hydrolases"/>
    <property type="match status" value="1"/>
</dbReference>
<dbReference type="InterPro" id="IPR002018">
    <property type="entry name" value="CarbesteraseB"/>
</dbReference>